<dbReference type="EMBL" id="JARULZ010000003">
    <property type="protein sequence ID" value="MEH0639635.1"/>
    <property type="molecule type" value="Genomic_DNA"/>
</dbReference>
<comment type="caution">
    <text evidence="8">The sequence shown here is derived from an EMBL/GenBank/DDBJ whole genome shotgun (WGS) entry which is preliminary data.</text>
</comment>
<evidence type="ECO:0000256" key="4">
    <source>
        <dbReference type="ARBA" id="ARBA00022723"/>
    </source>
</evidence>
<organism evidence="8 9">
    <name type="scientific">Streptomyces bottropensis</name>
    <dbReference type="NCBI Taxonomy" id="42235"/>
    <lineage>
        <taxon>Bacteria</taxon>
        <taxon>Bacillati</taxon>
        <taxon>Actinomycetota</taxon>
        <taxon>Actinomycetes</taxon>
        <taxon>Kitasatosporales</taxon>
        <taxon>Streptomycetaceae</taxon>
        <taxon>Streptomyces</taxon>
    </lineage>
</organism>
<accession>A0ABU8B2F2</accession>
<dbReference type="Pfam" id="PF01522">
    <property type="entry name" value="Polysacc_deac_1"/>
    <property type="match status" value="1"/>
</dbReference>
<dbReference type="GeneID" id="96268465"/>
<evidence type="ECO:0000256" key="1">
    <source>
        <dbReference type="ARBA" id="ARBA00004496"/>
    </source>
</evidence>
<dbReference type="PANTHER" id="PTHR10587:SF133">
    <property type="entry name" value="CHITIN DEACETYLASE 1-RELATED"/>
    <property type="match status" value="1"/>
</dbReference>
<dbReference type="InterPro" id="IPR012348">
    <property type="entry name" value="RNR-like"/>
</dbReference>
<protein>
    <submittedName>
        <fullName evidence="8">Chitooligosaccharide deacetylase NodB</fullName>
    </submittedName>
</protein>
<evidence type="ECO:0000313" key="9">
    <source>
        <dbReference type="Proteomes" id="UP001310290"/>
    </source>
</evidence>
<dbReference type="InterPro" id="IPR011330">
    <property type="entry name" value="Glyco_hydro/deAcase_b/a-brl"/>
</dbReference>
<keyword evidence="4" id="KW-0479">Metal-binding</keyword>
<dbReference type="PROSITE" id="PS51677">
    <property type="entry name" value="NODB"/>
    <property type="match status" value="1"/>
</dbReference>
<feature type="domain" description="NodB homology" evidence="7">
    <location>
        <begin position="164"/>
        <end position="356"/>
    </location>
</feature>
<dbReference type="SUPFAM" id="SSF88713">
    <property type="entry name" value="Glycoside hydrolase/deacetylase"/>
    <property type="match status" value="1"/>
</dbReference>
<evidence type="ECO:0000256" key="3">
    <source>
        <dbReference type="ARBA" id="ARBA00022490"/>
    </source>
</evidence>
<feature type="region of interest" description="Disordered" evidence="6">
    <location>
        <begin position="63"/>
        <end position="84"/>
    </location>
</feature>
<keyword evidence="2" id="KW-0536">Nodulation</keyword>
<evidence type="ECO:0000256" key="5">
    <source>
        <dbReference type="ARBA" id="ARBA00022801"/>
    </source>
</evidence>
<sequence length="377" mass="40695">MNQNVARKLKPVGTDASDNHSRLAVIDGGRAAYVPGVDFIGRPWKPHQSSGSPKMRAALRRASATEDSLPTHRSSVDTHFGQDGPGGEWVSRWIAQEDGDPCSLRPFLCATRSVRAAGSPAAIYRPQERTVVMDTVTTAGPQDGPTDRPSSSACEVRGADDGDRCIYLTFDDGPNLFCTPQILDVLAEHRALATFCVIGEYAAGHPELIRRIVAEGHGLASHTMTHRDLSHCAPEEIQQEISRASDVITAISPQTPLRHLRAPYGVWTGEARAAAAALGLAPLDWTVDPRDWSRPGVDAIVETVLTHIRPGGVILLHDGCPPDELPRGDRTHLREQTVAALRRLIPALRDRGFVFRTLPLPSAASAAELSADMPGVR</sequence>
<dbReference type="InterPro" id="IPR050248">
    <property type="entry name" value="Polysacc_deacetylase_ArnD"/>
</dbReference>
<dbReference type="Proteomes" id="UP001310290">
    <property type="component" value="Unassembled WGS sequence"/>
</dbReference>
<evidence type="ECO:0000313" key="8">
    <source>
        <dbReference type="EMBL" id="MEH0639635.1"/>
    </source>
</evidence>
<proteinExistence type="predicted"/>
<dbReference type="Gene3D" id="3.20.20.370">
    <property type="entry name" value="Glycoside hydrolase/deacetylase"/>
    <property type="match status" value="1"/>
</dbReference>
<dbReference type="RefSeq" id="WP_005476195.1">
    <property type="nucleotide sequence ID" value="NZ_JARULZ010000003.1"/>
</dbReference>
<keyword evidence="9" id="KW-1185">Reference proteome</keyword>
<comment type="subcellular location">
    <subcellularLocation>
        <location evidence="1">Cytoplasm</location>
    </subcellularLocation>
</comment>
<evidence type="ECO:0000256" key="2">
    <source>
        <dbReference type="ARBA" id="ARBA00022458"/>
    </source>
</evidence>
<name>A0ABU8B2F2_9ACTN</name>
<dbReference type="NCBIfam" id="TIGR04243">
    <property type="entry name" value="nodulat_NodB"/>
    <property type="match status" value="1"/>
</dbReference>
<gene>
    <name evidence="8" type="primary">nodB</name>
    <name evidence="8" type="ORF">QBA35_41615</name>
</gene>
<dbReference type="InterPro" id="IPR002509">
    <property type="entry name" value="NODB_dom"/>
</dbReference>
<dbReference type="InterPro" id="IPR026402">
    <property type="entry name" value="Nodulat_NodB"/>
</dbReference>
<evidence type="ECO:0000259" key="7">
    <source>
        <dbReference type="PROSITE" id="PS51677"/>
    </source>
</evidence>
<dbReference type="Gene3D" id="1.10.620.20">
    <property type="entry name" value="Ribonucleotide Reductase, subunit A"/>
    <property type="match status" value="1"/>
</dbReference>
<keyword evidence="5" id="KW-0378">Hydrolase</keyword>
<reference evidence="8" key="1">
    <citation type="submission" date="2023-04" db="EMBL/GenBank/DDBJ databases">
        <title>Genomic diversity of scab-causing Streptomyces spp. in the province of Quebec, Canada.</title>
        <authorList>
            <person name="Biessy A."/>
            <person name="Cadieux M."/>
            <person name="Ciotola M."/>
            <person name="Filion M."/>
        </authorList>
    </citation>
    <scope>NUCLEOTIDE SEQUENCE</scope>
    <source>
        <strain evidence="8">B21-115</strain>
    </source>
</reference>
<dbReference type="PANTHER" id="PTHR10587">
    <property type="entry name" value="GLYCOSYL TRANSFERASE-RELATED"/>
    <property type="match status" value="1"/>
</dbReference>
<evidence type="ECO:0000256" key="6">
    <source>
        <dbReference type="SAM" id="MobiDB-lite"/>
    </source>
</evidence>
<keyword evidence="3" id="KW-0963">Cytoplasm</keyword>